<accession>A0A067RBG2</accession>
<organism evidence="2 3">
    <name type="scientific">Zootermopsis nevadensis</name>
    <name type="common">Dampwood termite</name>
    <dbReference type="NCBI Taxonomy" id="136037"/>
    <lineage>
        <taxon>Eukaryota</taxon>
        <taxon>Metazoa</taxon>
        <taxon>Ecdysozoa</taxon>
        <taxon>Arthropoda</taxon>
        <taxon>Hexapoda</taxon>
        <taxon>Insecta</taxon>
        <taxon>Pterygota</taxon>
        <taxon>Neoptera</taxon>
        <taxon>Polyneoptera</taxon>
        <taxon>Dictyoptera</taxon>
        <taxon>Blattodea</taxon>
        <taxon>Blattoidea</taxon>
        <taxon>Termitoidae</taxon>
        <taxon>Termopsidae</taxon>
        <taxon>Zootermopsis</taxon>
    </lineage>
</organism>
<evidence type="ECO:0000313" key="2">
    <source>
        <dbReference type="EMBL" id="KDR21186.1"/>
    </source>
</evidence>
<feature type="signal peptide" evidence="1">
    <location>
        <begin position="1"/>
        <end position="17"/>
    </location>
</feature>
<evidence type="ECO:0000313" key="3">
    <source>
        <dbReference type="Proteomes" id="UP000027135"/>
    </source>
</evidence>
<protein>
    <submittedName>
        <fullName evidence="2">Uncharacterized protein</fullName>
    </submittedName>
</protein>
<name>A0A067RBG2_ZOONE</name>
<dbReference type="AlphaFoldDB" id="A0A067RBG2"/>
<keyword evidence="3" id="KW-1185">Reference proteome</keyword>
<sequence length="111" mass="11905">MKFLVAIAVLTVTAAFASEVPASTKQKRGVLDLGYGFGYGAHSLPLTYTAPLAYHAPITSYHAPLTLPTLPVAKVAYTAPITKFAYTAPIAKLAYAAPIAYTKYADPLHYW</sequence>
<dbReference type="EMBL" id="KK852567">
    <property type="protein sequence ID" value="KDR21186.1"/>
    <property type="molecule type" value="Genomic_DNA"/>
</dbReference>
<feature type="chain" id="PRO_5001648087" evidence="1">
    <location>
        <begin position="18"/>
        <end position="111"/>
    </location>
</feature>
<dbReference type="Proteomes" id="UP000027135">
    <property type="component" value="Unassembled WGS sequence"/>
</dbReference>
<gene>
    <name evidence="2" type="ORF">L798_03592</name>
</gene>
<proteinExistence type="predicted"/>
<dbReference type="OMA" id="YHAPITS"/>
<evidence type="ECO:0000256" key="1">
    <source>
        <dbReference type="SAM" id="SignalP"/>
    </source>
</evidence>
<keyword evidence="1" id="KW-0732">Signal</keyword>
<dbReference type="InParanoid" id="A0A067RBG2"/>
<reference evidence="2 3" key="1">
    <citation type="journal article" date="2014" name="Nat. Commun.">
        <title>Molecular traces of alternative social organization in a termite genome.</title>
        <authorList>
            <person name="Terrapon N."/>
            <person name="Li C."/>
            <person name="Robertson H.M."/>
            <person name="Ji L."/>
            <person name="Meng X."/>
            <person name="Booth W."/>
            <person name="Chen Z."/>
            <person name="Childers C.P."/>
            <person name="Glastad K.M."/>
            <person name="Gokhale K."/>
            <person name="Gowin J."/>
            <person name="Gronenberg W."/>
            <person name="Hermansen R.A."/>
            <person name="Hu H."/>
            <person name="Hunt B.G."/>
            <person name="Huylmans A.K."/>
            <person name="Khalil S.M."/>
            <person name="Mitchell R.D."/>
            <person name="Munoz-Torres M.C."/>
            <person name="Mustard J.A."/>
            <person name="Pan H."/>
            <person name="Reese J.T."/>
            <person name="Scharf M.E."/>
            <person name="Sun F."/>
            <person name="Vogel H."/>
            <person name="Xiao J."/>
            <person name="Yang W."/>
            <person name="Yang Z."/>
            <person name="Yang Z."/>
            <person name="Zhou J."/>
            <person name="Zhu J."/>
            <person name="Brent C.S."/>
            <person name="Elsik C.G."/>
            <person name="Goodisman M.A."/>
            <person name="Liberles D.A."/>
            <person name="Roe R.M."/>
            <person name="Vargo E.L."/>
            <person name="Vilcinskas A."/>
            <person name="Wang J."/>
            <person name="Bornberg-Bauer E."/>
            <person name="Korb J."/>
            <person name="Zhang G."/>
            <person name="Liebig J."/>
        </authorList>
    </citation>
    <scope>NUCLEOTIDE SEQUENCE [LARGE SCALE GENOMIC DNA]</scope>
    <source>
        <tissue evidence="2">Whole organism</tissue>
    </source>
</reference>